<dbReference type="Proteomes" id="UP000229362">
    <property type="component" value="Unassembled WGS sequence"/>
</dbReference>
<dbReference type="EMBL" id="PFBZ01000179">
    <property type="protein sequence ID" value="PIT86269.1"/>
    <property type="molecule type" value="Genomic_DNA"/>
</dbReference>
<organism evidence="1 2">
    <name type="scientific">Candidatus Magasanikbacteria bacterium CG10_big_fil_rev_8_21_14_0_10_43_6</name>
    <dbReference type="NCBI Taxonomy" id="1974650"/>
    <lineage>
        <taxon>Bacteria</taxon>
        <taxon>Candidatus Magasanikiibacteriota</taxon>
    </lineage>
</organism>
<name>A0A2M6W0G2_9BACT</name>
<dbReference type="InterPro" id="IPR036163">
    <property type="entry name" value="HMA_dom_sf"/>
</dbReference>
<dbReference type="GO" id="GO:0046872">
    <property type="term" value="F:metal ion binding"/>
    <property type="evidence" value="ECO:0007669"/>
    <property type="project" value="InterPro"/>
</dbReference>
<gene>
    <name evidence="1" type="ORF">COU33_04110</name>
</gene>
<proteinExistence type="predicted"/>
<evidence type="ECO:0000313" key="2">
    <source>
        <dbReference type="Proteomes" id="UP000229362"/>
    </source>
</evidence>
<comment type="caution">
    <text evidence="1">The sequence shown here is derived from an EMBL/GenBank/DDBJ whole genome shotgun (WGS) entry which is preliminary data.</text>
</comment>
<dbReference type="SUPFAM" id="SSF55008">
    <property type="entry name" value="HMA, heavy metal-associated domain"/>
    <property type="match status" value="1"/>
</dbReference>
<reference evidence="2" key="1">
    <citation type="submission" date="2017-09" db="EMBL/GenBank/DDBJ databases">
        <title>Depth-based differentiation of microbial function through sediment-hosted aquifers and enrichment of novel symbionts in the deep terrestrial subsurface.</title>
        <authorList>
            <person name="Probst A.J."/>
            <person name="Ladd B."/>
            <person name="Jarett J.K."/>
            <person name="Geller-Mcgrath D.E."/>
            <person name="Sieber C.M.K."/>
            <person name="Emerson J.B."/>
            <person name="Anantharaman K."/>
            <person name="Thomas B.C."/>
            <person name="Malmstrom R."/>
            <person name="Stieglmeier M."/>
            <person name="Klingl A."/>
            <person name="Woyke T."/>
            <person name="Ryan C.M."/>
            <person name="Banfield J.F."/>
        </authorList>
    </citation>
    <scope>NUCLEOTIDE SEQUENCE [LARGE SCALE GENOMIC DNA]</scope>
</reference>
<accession>A0A2M6W0G2</accession>
<evidence type="ECO:0000313" key="1">
    <source>
        <dbReference type="EMBL" id="PIT86269.1"/>
    </source>
</evidence>
<dbReference type="Gene3D" id="3.30.70.100">
    <property type="match status" value="1"/>
</dbReference>
<protein>
    <submittedName>
        <fullName evidence="1">Uncharacterized protein</fullName>
    </submittedName>
</protein>
<dbReference type="AlphaFoldDB" id="A0A2M6W0G2"/>
<sequence length="72" mass="7985">MKTITVQGMHCGACEKLIRMELDDAGLESFVDSVEIESGEKKGIFCLKEGISEEQVEKIKQIINGMEGYSTE</sequence>